<protein>
    <recommendedName>
        <fullName evidence="4">PAC2 family protein</fullName>
    </recommendedName>
</protein>
<evidence type="ECO:0008006" key="4">
    <source>
        <dbReference type="Google" id="ProtNLM"/>
    </source>
</evidence>
<evidence type="ECO:0000313" key="3">
    <source>
        <dbReference type="Proteomes" id="UP000011863"/>
    </source>
</evidence>
<accession>A0A6C7E8Q8</accession>
<dbReference type="AlphaFoldDB" id="A0A6C7E8Q8"/>
<proteinExistence type="predicted"/>
<dbReference type="InterPro" id="IPR008492">
    <property type="entry name" value="Rv2714-like"/>
</dbReference>
<reference evidence="2 3" key="1">
    <citation type="journal article" date="2013" name="Int. J. Syst. Evol. Microbiol.">
        <title>Ilumatobacter nonamiense sp. nov. and Ilumatobacter coccineum sp. nov., isolated from seashore sand.</title>
        <authorList>
            <person name="Matsumoto A."/>
            <person name="Kasai H."/>
            <person name="Matsuo Y."/>
            <person name="Shizuri Y."/>
            <person name="Ichikawa N."/>
            <person name="Fujita N."/>
            <person name="Omura S."/>
            <person name="Takahashi Y."/>
        </authorList>
    </citation>
    <scope>NUCLEOTIDE SEQUENCE [LARGE SCALE GENOMIC DNA]</scope>
    <source>
        <strain evidence="3">NBRC 103263 / KCTC 29153 / YM16-304</strain>
    </source>
</reference>
<evidence type="ECO:0000313" key="2">
    <source>
        <dbReference type="EMBL" id="BAN02412.1"/>
    </source>
</evidence>
<gene>
    <name evidence="2" type="ORF">YM304_20980</name>
</gene>
<feature type="region of interest" description="Disordered" evidence="1">
    <location>
        <begin position="1"/>
        <end position="26"/>
    </location>
</feature>
<organism evidence="2 3">
    <name type="scientific">Ilumatobacter coccineus (strain NBRC 103263 / KCTC 29153 / YM16-304)</name>
    <dbReference type="NCBI Taxonomy" id="1313172"/>
    <lineage>
        <taxon>Bacteria</taxon>
        <taxon>Bacillati</taxon>
        <taxon>Actinomycetota</taxon>
        <taxon>Acidimicrobiia</taxon>
        <taxon>Acidimicrobiales</taxon>
        <taxon>Ilumatobacteraceae</taxon>
        <taxon>Ilumatobacter</taxon>
    </lineage>
</organism>
<dbReference type="Gene3D" id="3.40.50.10900">
    <property type="entry name" value="PAC-like subunit"/>
    <property type="match status" value="1"/>
</dbReference>
<dbReference type="EMBL" id="AP012057">
    <property type="protein sequence ID" value="BAN02412.1"/>
    <property type="molecule type" value="Genomic_DNA"/>
</dbReference>
<dbReference type="RefSeq" id="WP_015441659.1">
    <property type="nucleotide sequence ID" value="NC_020520.1"/>
</dbReference>
<evidence type="ECO:0000256" key="1">
    <source>
        <dbReference type="SAM" id="MobiDB-lite"/>
    </source>
</evidence>
<dbReference type="KEGG" id="aym:YM304_20980"/>
<dbReference type="Pfam" id="PF09754">
    <property type="entry name" value="PAC2"/>
    <property type="match status" value="1"/>
</dbReference>
<dbReference type="InterPro" id="IPR038389">
    <property type="entry name" value="PSMG2_sf"/>
</dbReference>
<feature type="compositionally biased region" description="Basic and acidic residues" evidence="1">
    <location>
        <begin position="1"/>
        <end position="12"/>
    </location>
</feature>
<dbReference type="SUPFAM" id="SSF159659">
    <property type="entry name" value="Cgl1923-like"/>
    <property type="match status" value="1"/>
</dbReference>
<keyword evidence="3" id="KW-1185">Reference proteome</keyword>
<dbReference type="PIRSF" id="PIRSF028754">
    <property type="entry name" value="UCP028754"/>
    <property type="match status" value="1"/>
</dbReference>
<name>A0A6C7E8Q8_ILUCY</name>
<dbReference type="InterPro" id="IPR019151">
    <property type="entry name" value="Proteasome_assmbl_chaperone_2"/>
</dbReference>
<dbReference type="Proteomes" id="UP000011863">
    <property type="component" value="Chromosome"/>
</dbReference>
<sequence length="322" mass="35151">MTGSDDANHSDEPTFDGGSPQRGDETDRDLGIERLVSEPMLHEPVLVVMLQGWIDAAGSAAVAADALGTACDVSPIIRFDDDMYVDFRARRPIMELRDGINTDLTWSSIELRAGRSESGRDVLLLTGPEPDMAWRRFSRAMSALATEFGVTQMVSFGSYPFAAPHTRSPRLSVSSPSTEVLAKVSFARSSVDVPAGMAAMLEHAMHAEKIPALGIWVQVPHYISAMEYPAASVALLEGFAEVTGIEIDDTDLRNDVADQRKRLDRMVGDNPEHESMLTQLEQIFDTAVEQEREAAANGDTDLEPVSGDELAAEIQAFLRDQK</sequence>